<name>A0A1M6FRK0_9FLAO</name>
<reference evidence="6" key="1">
    <citation type="submission" date="2016-11" db="EMBL/GenBank/DDBJ databases">
        <authorList>
            <person name="Varghese N."/>
            <person name="Submissions S."/>
        </authorList>
    </citation>
    <scope>NUCLEOTIDE SEQUENCE [LARGE SCALE GENOMIC DNA]</scope>
    <source>
        <strain evidence="6">DSM 18829</strain>
    </source>
</reference>
<dbReference type="PANTHER" id="PTHR12526:SF629">
    <property type="entry name" value="TEICHURONIC ACID BIOSYNTHESIS GLYCOSYLTRANSFERASE TUAH-RELATED"/>
    <property type="match status" value="1"/>
</dbReference>
<feature type="domain" description="Glycosyltransferase subfamily 4-like N-terminal" evidence="4">
    <location>
        <begin position="17"/>
        <end position="169"/>
    </location>
</feature>
<sequence>MKKIKILYTIPNFDTAGSGKALLNLALGLDKNKFEPHILCLHNNGIFFETVKKSGIPIHIFDYLPKERPILKMLRDCWKVSRKLKNINPDIIHSFHYSSNYTEALSAKMGGICWTFTKKNMSWGGNSANSWKLRSFLAKKIIVQNTDMLREFYPNNVKTTLIPRGVVLEKFQSTMPILEIKTKMNTLPNQRVLICVANFTPVKGIETLINAFAQVHKKNSDWVLWLVGDNNNEYGQKLINMVNLLGLKEKIIFSGKQMNVTDYLNHAELFVLPTLEKGEGSPVAMLEAMANGKVVLGTDVPGIKDQLKDYPSHLFAAKSTQELASKLDNYMIKTKEELNELGIQFYNLVSKNYSIDLEIEKHEKFYFSLV</sequence>
<keyword evidence="2 5" id="KW-0808">Transferase</keyword>
<dbReference type="PANTHER" id="PTHR12526">
    <property type="entry name" value="GLYCOSYLTRANSFERASE"/>
    <property type="match status" value="1"/>
</dbReference>
<dbReference type="Pfam" id="PF00534">
    <property type="entry name" value="Glycos_transf_1"/>
    <property type="match status" value="1"/>
</dbReference>
<dbReference type="EMBL" id="FQZI01000004">
    <property type="protein sequence ID" value="SHJ00270.1"/>
    <property type="molecule type" value="Genomic_DNA"/>
</dbReference>
<dbReference type="GO" id="GO:0016757">
    <property type="term" value="F:glycosyltransferase activity"/>
    <property type="evidence" value="ECO:0007669"/>
    <property type="project" value="UniProtKB-KW"/>
</dbReference>
<evidence type="ECO:0000313" key="6">
    <source>
        <dbReference type="Proteomes" id="UP000184488"/>
    </source>
</evidence>
<dbReference type="Proteomes" id="UP000184488">
    <property type="component" value="Unassembled WGS sequence"/>
</dbReference>
<dbReference type="InterPro" id="IPR028098">
    <property type="entry name" value="Glyco_trans_4-like_N"/>
</dbReference>
<evidence type="ECO:0000256" key="2">
    <source>
        <dbReference type="ARBA" id="ARBA00022679"/>
    </source>
</evidence>
<dbReference type="InterPro" id="IPR001296">
    <property type="entry name" value="Glyco_trans_1"/>
</dbReference>
<dbReference type="Gene3D" id="3.40.50.2000">
    <property type="entry name" value="Glycogen Phosphorylase B"/>
    <property type="match status" value="2"/>
</dbReference>
<accession>A0A1M6FRK0</accession>
<evidence type="ECO:0000259" key="4">
    <source>
        <dbReference type="Pfam" id="PF13439"/>
    </source>
</evidence>
<dbReference type="STRING" id="415425.SAMN05444363_2304"/>
<evidence type="ECO:0000313" key="5">
    <source>
        <dbReference type="EMBL" id="SHJ00270.1"/>
    </source>
</evidence>
<evidence type="ECO:0000259" key="3">
    <source>
        <dbReference type="Pfam" id="PF00534"/>
    </source>
</evidence>
<dbReference type="SUPFAM" id="SSF53756">
    <property type="entry name" value="UDP-Glycosyltransferase/glycogen phosphorylase"/>
    <property type="match status" value="1"/>
</dbReference>
<dbReference type="OrthoDB" id="7560678at2"/>
<organism evidence="5 6">
    <name type="scientific">Flavobacterium terrae</name>
    <dbReference type="NCBI Taxonomy" id="415425"/>
    <lineage>
        <taxon>Bacteria</taxon>
        <taxon>Pseudomonadati</taxon>
        <taxon>Bacteroidota</taxon>
        <taxon>Flavobacteriia</taxon>
        <taxon>Flavobacteriales</taxon>
        <taxon>Flavobacteriaceae</taxon>
        <taxon>Flavobacterium</taxon>
    </lineage>
</organism>
<feature type="domain" description="Glycosyl transferase family 1" evidence="3">
    <location>
        <begin position="183"/>
        <end position="334"/>
    </location>
</feature>
<gene>
    <name evidence="5" type="ORF">SAMN05444363_2304</name>
</gene>
<keyword evidence="1" id="KW-0328">Glycosyltransferase</keyword>
<dbReference type="Pfam" id="PF13439">
    <property type="entry name" value="Glyco_transf_4"/>
    <property type="match status" value="1"/>
</dbReference>
<evidence type="ECO:0000256" key="1">
    <source>
        <dbReference type="ARBA" id="ARBA00022676"/>
    </source>
</evidence>
<dbReference type="RefSeq" id="WP_073311590.1">
    <property type="nucleotide sequence ID" value="NZ_FQZI01000004.1"/>
</dbReference>
<keyword evidence="6" id="KW-1185">Reference proteome</keyword>
<dbReference type="AlphaFoldDB" id="A0A1M6FRK0"/>
<protein>
    <submittedName>
        <fullName evidence="5">Glycosyltransferase involved in cell wall bisynthesis</fullName>
    </submittedName>
</protein>
<proteinExistence type="predicted"/>